<dbReference type="PANTHER" id="PTHR30433:SF2">
    <property type="entry name" value="MOTILITY PROTEIN A"/>
    <property type="match status" value="1"/>
</dbReference>
<evidence type="ECO:0000256" key="6">
    <source>
        <dbReference type="ARBA" id="ARBA00022692"/>
    </source>
</evidence>
<dbReference type="AlphaFoldDB" id="A0A7V5RPM7"/>
<keyword evidence="4" id="KW-1003">Cell membrane</keyword>
<keyword evidence="10" id="KW-0406">Ion transport</keyword>
<evidence type="ECO:0000256" key="2">
    <source>
        <dbReference type="ARBA" id="ARBA00008038"/>
    </source>
</evidence>
<evidence type="ECO:0000259" key="14">
    <source>
        <dbReference type="Pfam" id="PF20560"/>
    </source>
</evidence>
<dbReference type="Pfam" id="PF01618">
    <property type="entry name" value="MotA_ExbB"/>
    <property type="match status" value="1"/>
</dbReference>
<dbReference type="Proteomes" id="UP000885771">
    <property type="component" value="Unassembled WGS sequence"/>
</dbReference>
<organism evidence="15">
    <name type="scientific">Caldithrix abyssi</name>
    <dbReference type="NCBI Taxonomy" id="187145"/>
    <lineage>
        <taxon>Bacteria</taxon>
        <taxon>Pseudomonadati</taxon>
        <taxon>Calditrichota</taxon>
        <taxon>Calditrichia</taxon>
        <taxon>Calditrichales</taxon>
        <taxon>Calditrichaceae</taxon>
        <taxon>Caldithrix</taxon>
    </lineage>
</organism>
<dbReference type="GO" id="GO:0006935">
    <property type="term" value="P:chemotaxis"/>
    <property type="evidence" value="ECO:0007669"/>
    <property type="project" value="UniProtKB-KW"/>
</dbReference>
<dbReference type="GO" id="GO:1902600">
    <property type="term" value="P:proton transmembrane transport"/>
    <property type="evidence" value="ECO:0007669"/>
    <property type="project" value="UniProtKB-KW"/>
</dbReference>
<dbReference type="Pfam" id="PF20560">
    <property type="entry name" value="MotA_N"/>
    <property type="match status" value="1"/>
</dbReference>
<dbReference type="EMBL" id="DRLI01000205">
    <property type="protein sequence ID" value="HHM02428.1"/>
    <property type="molecule type" value="Genomic_DNA"/>
</dbReference>
<proteinExistence type="inferred from homology"/>
<feature type="transmembrane region" description="Helical" evidence="12">
    <location>
        <begin position="32"/>
        <end position="62"/>
    </location>
</feature>
<dbReference type="GO" id="GO:0005886">
    <property type="term" value="C:plasma membrane"/>
    <property type="evidence" value="ECO:0007669"/>
    <property type="project" value="UniProtKB-SubCell"/>
</dbReference>
<keyword evidence="8" id="KW-0375">Hydrogen ion transport</keyword>
<evidence type="ECO:0000256" key="1">
    <source>
        <dbReference type="ARBA" id="ARBA00004651"/>
    </source>
</evidence>
<keyword evidence="5" id="KW-0145">Chemotaxis</keyword>
<keyword evidence="6 12" id="KW-0812">Transmembrane</keyword>
<keyword evidence="7" id="KW-0283">Flagellar rotation</keyword>
<dbReference type="InterPro" id="IPR000540">
    <property type="entry name" value="Flag_MotA_CS"/>
</dbReference>
<sequence>MELGSAIGLVAGALLVVVGILLGGPLGPFLDLASFIVVVGGAIAATLIATSLSDVIAVANVVKNAFLGPKLDFVNLIEAIVEMARKARREGLLAVDKEVNKIQNPFLKSGMEMVVDGTEPELIRQVMETELSYMQIRHSTGQNLLNTLGTYAPAFGMIGTLMGLIAMLQNLDDPAAIGPGMAVALITTFYGALFSNLIFLPLATKLGKHNDQETLEKEMIIEGVLAIQYGEHPNTISRKLLNFLPPKERDKLNLDPK</sequence>
<evidence type="ECO:0000256" key="12">
    <source>
        <dbReference type="SAM" id="Phobius"/>
    </source>
</evidence>
<comment type="subcellular location">
    <subcellularLocation>
        <location evidence="1">Cell membrane</location>
        <topology evidence="1">Multi-pass membrane protein</topology>
    </subcellularLocation>
</comment>
<feature type="domain" description="MotA/TolQ/ExbB proton channel" evidence="13">
    <location>
        <begin position="100"/>
        <end position="219"/>
    </location>
</feature>
<feature type="transmembrane region" description="Helical" evidence="12">
    <location>
        <begin position="7"/>
        <end position="26"/>
    </location>
</feature>
<evidence type="ECO:0000256" key="10">
    <source>
        <dbReference type="ARBA" id="ARBA00023065"/>
    </source>
</evidence>
<evidence type="ECO:0000256" key="8">
    <source>
        <dbReference type="ARBA" id="ARBA00022781"/>
    </source>
</evidence>
<feature type="transmembrane region" description="Helical" evidence="12">
    <location>
        <begin position="144"/>
        <end position="168"/>
    </location>
</feature>
<dbReference type="InterPro" id="IPR002898">
    <property type="entry name" value="MotA_ExbB_proton_chnl"/>
</dbReference>
<dbReference type="PROSITE" id="PS01307">
    <property type="entry name" value="MOTA"/>
    <property type="match status" value="1"/>
</dbReference>
<evidence type="ECO:0000259" key="13">
    <source>
        <dbReference type="Pfam" id="PF01618"/>
    </source>
</evidence>
<gene>
    <name evidence="15" type="ORF">ENJ15_05390</name>
</gene>
<evidence type="ECO:0000256" key="3">
    <source>
        <dbReference type="ARBA" id="ARBA00022448"/>
    </source>
</evidence>
<dbReference type="InterPro" id="IPR047055">
    <property type="entry name" value="MotA-like"/>
</dbReference>
<keyword evidence="3" id="KW-0813">Transport</keyword>
<evidence type="ECO:0000256" key="5">
    <source>
        <dbReference type="ARBA" id="ARBA00022500"/>
    </source>
</evidence>
<comment type="similarity">
    <text evidence="2">Belongs to the MotA family.</text>
</comment>
<dbReference type="PANTHER" id="PTHR30433">
    <property type="entry name" value="CHEMOTAXIS PROTEIN MOTA"/>
    <property type="match status" value="1"/>
</dbReference>
<evidence type="ECO:0000256" key="9">
    <source>
        <dbReference type="ARBA" id="ARBA00022989"/>
    </source>
</evidence>
<keyword evidence="11 12" id="KW-0472">Membrane</keyword>
<evidence type="ECO:0000256" key="11">
    <source>
        <dbReference type="ARBA" id="ARBA00023136"/>
    </source>
</evidence>
<dbReference type="InterPro" id="IPR046786">
    <property type="entry name" value="MotA_N"/>
</dbReference>
<evidence type="ECO:0000313" key="15">
    <source>
        <dbReference type="EMBL" id="HHM02428.1"/>
    </source>
</evidence>
<accession>A0A7V5RPM7</accession>
<comment type="caution">
    <text evidence="15">The sequence shown here is derived from an EMBL/GenBank/DDBJ whole genome shotgun (WGS) entry which is preliminary data.</text>
</comment>
<reference evidence="15" key="1">
    <citation type="journal article" date="2020" name="mSystems">
        <title>Genome- and Community-Level Interaction Insights into Carbon Utilization and Element Cycling Functions of Hydrothermarchaeota in Hydrothermal Sediment.</title>
        <authorList>
            <person name="Zhou Z."/>
            <person name="Liu Y."/>
            <person name="Xu W."/>
            <person name="Pan J."/>
            <person name="Luo Z.H."/>
            <person name="Li M."/>
        </authorList>
    </citation>
    <scope>NUCLEOTIDE SEQUENCE [LARGE SCALE GENOMIC DNA]</scope>
    <source>
        <strain evidence="15">HyVt-460</strain>
    </source>
</reference>
<evidence type="ECO:0000256" key="4">
    <source>
        <dbReference type="ARBA" id="ARBA00022475"/>
    </source>
</evidence>
<protein>
    <submittedName>
        <fullName evidence="15">Motility protein A</fullName>
    </submittedName>
</protein>
<feature type="transmembrane region" description="Helical" evidence="12">
    <location>
        <begin position="180"/>
        <end position="200"/>
    </location>
</feature>
<evidence type="ECO:0000256" key="7">
    <source>
        <dbReference type="ARBA" id="ARBA00022779"/>
    </source>
</evidence>
<dbReference type="GO" id="GO:0071978">
    <property type="term" value="P:bacterial-type flagellum-dependent swarming motility"/>
    <property type="evidence" value="ECO:0007669"/>
    <property type="project" value="InterPro"/>
</dbReference>
<keyword evidence="9 12" id="KW-1133">Transmembrane helix</keyword>
<feature type="domain" description="Motility protein A N-terminal" evidence="14">
    <location>
        <begin position="7"/>
        <end position="91"/>
    </location>
</feature>
<name>A0A7V5RPM7_CALAY</name>